<dbReference type="STRING" id="477974.Daud_0043"/>
<dbReference type="Pfam" id="PF02572">
    <property type="entry name" value="CobA_CobO_BtuR"/>
    <property type="match status" value="1"/>
</dbReference>
<dbReference type="PANTHER" id="PTHR46638">
    <property type="entry name" value="CORRINOID ADENOSYLTRANSFERASE"/>
    <property type="match status" value="1"/>
</dbReference>
<dbReference type="GO" id="GO:0008817">
    <property type="term" value="F:corrinoid adenosyltransferase activity"/>
    <property type="evidence" value="ECO:0007669"/>
    <property type="project" value="InterPro"/>
</dbReference>
<organism evidence="1 2">
    <name type="scientific">Desulforudis audaxviator (strain MP104C)</name>
    <dbReference type="NCBI Taxonomy" id="477974"/>
    <lineage>
        <taxon>Bacteria</taxon>
        <taxon>Bacillati</taxon>
        <taxon>Bacillota</taxon>
        <taxon>Clostridia</taxon>
        <taxon>Thermoanaerobacterales</taxon>
        <taxon>Candidatus Desulforudaceae</taxon>
        <taxon>Candidatus Desulforudis</taxon>
    </lineage>
</organism>
<dbReference type="GO" id="GO:0009236">
    <property type="term" value="P:cobalamin biosynthetic process"/>
    <property type="evidence" value="ECO:0007669"/>
    <property type="project" value="InterPro"/>
</dbReference>
<dbReference type="InterPro" id="IPR003724">
    <property type="entry name" value="CblAdoTrfase_CobA"/>
</dbReference>
<dbReference type="AlphaFoldDB" id="B1I172"/>
<accession>B1I172</accession>
<sequence>MGDNRGLVLVFTGDGKGKTTAALGLALRAWGQGMRVLVIQFIKGNVETGELKAAARLEGLEIRPLGAGFVYPGREKALDRHREAAVKALSAARAALEGRGHEMVVLDEIFCALNLGLVMVDEVLALLAQKPEDVHLVLTGRGAPPEILARADLVTEMRELKHHYRNGVGAQRGIEY</sequence>
<dbReference type="PIRSF" id="PIRSF015617">
    <property type="entry name" value="Adensltrnsf_CobA"/>
    <property type="match status" value="1"/>
</dbReference>
<dbReference type="NCBIfam" id="NF004637">
    <property type="entry name" value="PRK05986.1"/>
    <property type="match status" value="1"/>
</dbReference>
<dbReference type="InterPro" id="IPR027417">
    <property type="entry name" value="P-loop_NTPase"/>
</dbReference>
<dbReference type="SUPFAM" id="SSF52540">
    <property type="entry name" value="P-loop containing nucleoside triphosphate hydrolases"/>
    <property type="match status" value="1"/>
</dbReference>
<dbReference type="Gene3D" id="3.40.50.300">
    <property type="entry name" value="P-loop containing nucleotide triphosphate hydrolases"/>
    <property type="match status" value="1"/>
</dbReference>
<keyword evidence="2" id="KW-1185">Reference proteome</keyword>
<dbReference type="CDD" id="cd00561">
    <property type="entry name" value="CobA_ACA"/>
    <property type="match status" value="1"/>
</dbReference>
<dbReference type="eggNOG" id="COG2109">
    <property type="taxonomic scope" value="Bacteria"/>
</dbReference>
<dbReference type="NCBIfam" id="TIGR00708">
    <property type="entry name" value="cobA"/>
    <property type="match status" value="1"/>
</dbReference>
<dbReference type="EMBL" id="CP000860">
    <property type="protein sequence ID" value="ACA58612.1"/>
    <property type="molecule type" value="Genomic_DNA"/>
</dbReference>
<dbReference type="HOGENOM" id="CLU_088595_2_0_9"/>
<keyword evidence="1" id="KW-0808">Transferase</keyword>
<dbReference type="Proteomes" id="UP000008544">
    <property type="component" value="Chromosome"/>
</dbReference>
<name>B1I172_DESAP</name>
<evidence type="ECO:0000313" key="1">
    <source>
        <dbReference type="EMBL" id="ACA58612.1"/>
    </source>
</evidence>
<dbReference type="OrthoDB" id="9810309at2"/>
<reference evidence="2" key="1">
    <citation type="submission" date="2007-10" db="EMBL/GenBank/DDBJ databases">
        <title>Complete sequence of chromosome of Desulforudis audaxviator MP104C.</title>
        <authorList>
            <person name="Copeland A."/>
            <person name="Lucas S."/>
            <person name="Lapidus A."/>
            <person name="Barry K."/>
            <person name="Glavina del Rio T."/>
            <person name="Dalin E."/>
            <person name="Tice H."/>
            <person name="Bruce D."/>
            <person name="Pitluck S."/>
            <person name="Lowry S.R."/>
            <person name="Larimer F."/>
            <person name="Land M.L."/>
            <person name="Hauser L."/>
            <person name="Kyrpides N."/>
            <person name="Ivanova N.N."/>
            <person name="Richardson P."/>
        </authorList>
    </citation>
    <scope>NUCLEOTIDE SEQUENCE [LARGE SCALE GENOMIC DNA]</scope>
    <source>
        <strain evidence="2">MP104C</strain>
    </source>
</reference>
<gene>
    <name evidence="1" type="ordered locus">Daud_0043</name>
</gene>
<dbReference type="PANTHER" id="PTHR46638:SF1">
    <property type="entry name" value="CORRINOID ADENOSYLTRANSFERASE"/>
    <property type="match status" value="1"/>
</dbReference>
<dbReference type="GO" id="GO:0005524">
    <property type="term" value="F:ATP binding"/>
    <property type="evidence" value="ECO:0007669"/>
    <property type="project" value="InterPro"/>
</dbReference>
<protein>
    <submittedName>
        <fullName evidence="1">Cob(I)alamin adenosyltransferase</fullName>
    </submittedName>
</protein>
<proteinExistence type="predicted"/>
<evidence type="ECO:0000313" key="2">
    <source>
        <dbReference type="Proteomes" id="UP000008544"/>
    </source>
</evidence>
<dbReference type="RefSeq" id="WP_012301206.1">
    <property type="nucleotide sequence ID" value="NC_010424.1"/>
</dbReference>
<dbReference type="KEGG" id="dau:Daud_0043"/>
<reference evidence="1 2" key="2">
    <citation type="journal article" date="2008" name="Science">
        <title>Environmental genomics reveals a single-species ecosystem deep within Earth.</title>
        <authorList>
            <person name="Chivian D."/>
            <person name="Brodie E.L."/>
            <person name="Alm E.J."/>
            <person name="Culley D.E."/>
            <person name="Dehal P.S."/>
            <person name="Desantis T.Z."/>
            <person name="Gihring T.M."/>
            <person name="Lapidus A."/>
            <person name="Lin L.H."/>
            <person name="Lowry S.R."/>
            <person name="Moser D.P."/>
            <person name="Richardson P.M."/>
            <person name="Southam G."/>
            <person name="Wanger G."/>
            <person name="Pratt L.M."/>
            <person name="Andersen G.L."/>
            <person name="Hazen T.C."/>
            <person name="Brockman F.J."/>
            <person name="Arkin A.P."/>
            <person name="Onstott T.C."/>
        </authorList>
    </citation>
    <scope>NUCLEOTIDE SEQUENCE [LARGE SCALE GENOMIC DNA]</scope>
    <source>
        <strain evidence="1 2">MP104C</strain>
    </source>
</reference>